<evidence type="ECO:0000256" key="1">
    <source>
        <dbReference type="ARBA" id="ARBA00023125"/>
    </source>
</evidence>
<dbReference type="GO" id="GO:0007389">
    <property type="term" value="P:pattern specification process"/>
    <property type="evidence" value="ECO:0007669"/>
    <property type="project" value="TreeGrafter"/>
</dbReference>
<dbReference type="GO" id="GO:0003682">
    <property type="term" value="F:chromatin binding"/>
    <property type="evidence" value="ECO:0007669"/>
    <property type="project" value="InterPro"/>
</dbReference>
<evidence type="ECO:0000256" key="2">
    <source>
        <dbReference type="ARBA" id="ARBA00023242"/>
    </source>
</evidence>
<organism evidence="4 5">
    <name type="scientific">Aegilops tauschii subsp. strangulata</name>
    <name type="common">Goatgrass</name>
    <dbReference type="NCBI Taxonomy" id="200361"/>
    <lineage>
        <taxon>Eukaryota</taxon>
        <taxon>Viridiplantae</taxon>
        <taxon>Streptophyta</taxon>
        <taxon>Embryophyta</taxon>
        <taxon>Tracheophyta</taxon>
        <taxon>Spermatophyta</taxon>
        <taxon>Magnoliopsida</taxon>
        <taxon>Liliopsida</taxon>
        <taxon>Poales</taxon>
        <taxon>Poaceae</taxon>
        <taxon>BOP clade</taxon>
        <taxon>Pooideae</taxon>
        <taxon>Triticodae</taxon>
        <taxon>Triticeae</taxon>
        <taxon>Triticinae</taxon>
        <taxon>Aegilops</taxon>
    </lineage>
</organism>
<protein>
    <recommendedName>
        <fullName evidence="6">TSL-kinase interacting protein 1</fullName>
    </recommendedName>
</protein>
<keyword evidence="1" id="KW-0238">DNA-binding</keyword>
<dbReference type="Proteomes" id="UP000015105">
    <property type="component" value="Chromosome 4D"/>
</dbReference>
<feature type="region of interest" description="Disordered" evidence="3">
    <location>
        <begin position="230"/>
        <end position="269"/>
    </location>
</feature>
<evidence type="ECO:0000313" key="4">
    <source>
        <dbReference type="EnsemblPlants" id="AET4Gv20578100.15"/>
    </source>
</evidence>
<keyword evidence="2" id="KW-0539">Nucleus</keyword>
<evidence type="ECO:0008006" key="6">
    <source>
        <dbReference type="Google" id="ProtNLM"/>
    </source>
</evidence>
<keyword evidence="5" id="KW-1185">Reference proteome</keyword>
<evidence type="ECO:0000256" key="3">
    <source>
        <dbReference type="SAM" id="MobiDB-lite"/>
    </source>
</evidence>
<dbReference type="GO" id="GO:0005634">
    <property type="term" value="C:nucleus"/>
    <property type="evidence" value="ECO:0007669"/>
    <property type="project" value="TreeGrafter"/>
</dbReference>
<dbReference type="EnsemblPlants" id="AET4Gv20578100.15">
    <property type="protein sequence ID" value="AET4Gv20578100.15"/>
    <property type="gene ID" value="AET4Gv20578100"/>
</dbReference>
<reference evidence="4" key="5">
    <citation type="journal article" date="2021" name="G3 (Bethesda)">
        <title>Aegilops tauschii genome assembly Aet v5.0 features greater sequence contiguity and improved annotation.</title>
        <authorList>
            <person name="Wang L."/>
            <person name="Zhu T."/>
            <person name="Rodriguez J.C."/>
            <person name="Deal K.R."/>
            <person name="Dubcovsky J."/>
            <person name="McGuire P.E."/>
            <person name="Lux T."/>
            <person name="Spannagl M."/>
            <person name="Mayer K.F.X."/>
            <person name="Baldrich P."/>
            <person name="Meyers B.C."/>
            <person name="Huo N."/>
            <person name="Gu Y.Q."/>
            <person name="Zhou H."/>
            <person name="Devos K.M."/>
            <person name="Bennetzen J.L."/>
            <person name="Unver T."/>
            <person name="Budak H."/>
            <person name="Gulick P.J."/>
            <person name="Galiba G."/>
            <person name="Kalapos B."/>
            <person name="Nelson D.R."/>
            <person name="Li P."/>
            <person name="You F.M."/>
            <person name="Luo M.C."/>
            <person name="Dvorak J."/>
        </authorList>
    </citation>
    <scope>NUCLEOTIDE SEQUENCE [LARGE SCALE GENOMIC DNA]</scope>
    <source>
        <strain evidence="4">cv. AL8/78</strain>
    </source>
</reference>
<evidence type="ECO:0000313" key="5">
    <source>
        <dbReference type="Proteomes" id="UP000015105"/>
    </source>
</evidence>
<dbReference type="PANTHER" id="PTHR21677:SF1">
    <property type="entry name" value="PROTEIN CRAMPED-LIKE"/>
    <property type="match status" value="1"/>
</dbReference>
<sequence length="365" mass="40412">MGTNHMKEADPQAPSKLKLQLFPINEATRKALEKDDHNPHLELTLSSKKKMSSVLEHLNRKWGNSNIACGELVLFPYCAHQEDLATYQRWTTQDTVAVADVFFSVNSPSIFRLRYGWFSLAELEVDPQMDCLAISEVDWADTLTDISVGYLLTEASKAANLDCEVTSIAQNPLFDENPCSYDSFDAAVALHASRYQAAEQPAHTSNSTIWGAEETCDEFSFMLATARKQQGLNTSASSPPDSDNEVHSSNSEGFQGFLQDLAGGDTPGNPCADDVKAMEELCARSPPQSDNDFGLKDQPLDDVFWPESLGPLDLDIPPIRSLADEFILGDSQNSWSRMMENSMDAFRNMSFFVSDNNDSVLPPIM</sequence>
<name>A0A453IIR3_AEGTS</name>
<dbReference type="GO" id="GO:0003677">
    <property type="term" value="F:DNA binding"/>
    <property type="evidence" value="ECO:0007669"/>
    <property type="project" value="UniProtKB-KW"/>
</dbReference>
<proteinExistence type="predicted"/>
<dbReference type="AlphaFoldDB" id="A0A453IIR3"/>
<reference evidence="4" key="3">
    <citation type="journal article" date="2017" name="Nature">
        <title>Genome sequence of the progenitor of the wheat D genome Aegilops tauschii.</title>
        <authorList>
            <person name="Luo M.C."/>
            <person name="Gu Y.Q."/>
            <person name="Puiu D."/>
            <person name="Wang H."/>
            <person name="Twardziok S.O."/>
            <person name="Deal K.R."/>
            <person name="Huo N."/>
            <person name="Zhu T."/>
            <person name="Wang L."/>
            <person name="Wang Y."/>
            <person name="McGuire P.E."/>
            <person name="Liu S."/>
            <person name="Long H."/>
            <person name="Ramasamy R.K."/>
            <person name="Rodriguez J.C."/>
            <person name="Van S.L."/>
            <person name="Yuan L."/>
            <person name="Wang Z."/>
            <person name="Xia Z."/>
            <person name="Xiao L."/>
            <person name="Anderson O.D."/>
            <person name="Ouyang S."/>
            <person name="Liang Y."/>
            <person name="Zimin A.V."/>
            <person name="Pertea G."/>
            <person name="Qi P."/>
            <person name="Bennetzen J.L."/>
            <person name="Dai X."/>
            <person name="Dawson M.W."/>
            <person name="Muller H.G."/>
            <person name="Kugler K."/>
            <person name="Rivarola-Duarte L."/>
            <person name="Spannagl M."/>
            <person name="Mayer K.F.X."/>
            <person name="Lu F.H."/>
            <person name="Bevan M.W."/>
            <person name="Leroy P."/>
            <person name="Li P."/>
            <person name="You F.M."/>
            <person name="Sun Q."/>
            <person name="Liu Z."/>
            <person name="Lyons E."/>
            <person name="Wicker T."/>
            <person name="Salzberg S.L."/>
            <person name="Devos K.M."/>
            <person name="Dvorak J."/>
        </authorList>
    </citation>
    <scope>NUCLEOTIDE SEQUENCE [LARGE SCALE GENOMIC DNA]</scope>
    <source>
        <strain evidence="4">cv. AL8/78</strain>
    </source>
</reference>
<reference evidence="5" key="1">
    <citation type="journal article" date="2014" name="Science">
        <title>Ancient hybridizations among the ancestral genomes of bread wheat.</title>
        <authorList>
            <consortium name="International Wheat Genome Sequencing Consortium,"/>
            <person name="Marcussen T."/>
            <person name="Sandve S.R."/>
            <person name="Heier L."/>
            <person name="Spannagl M."/>
            <person name="Pfeifer M."/>
            <person name="Jakobsen K.S."/>
            <person name="Wulff B.B."/>
            <person name="Steuernagel B."/>
            <person name="Mayer K.F."/>
            <person name="Olsen O.A."/>
        </authorList>
    </citation>
    <scope>NUCLEOTIDE SEQUENCE [LARGE SCALE GENOMIC DNA]</scope>
    <source>
        <strain evidence="5">cv. AL8/78</strain>
    </source>
</reference>
<reference evidence="5" key="2">
    <citation type="journal article" date="2017" name="Nat. Plants">
        <title>The Aegilops tauschii genome reveals multiple impacts of transposons.</title>
        <authorList>
            <person name="Zhao G."/>
            <person name="Zou C."/>
            <person name="Li K."/>
            <person name="Wang K."/>
            <person name="Li T."/>
            <person name="Gao L."/>
            <person name="Zhang X."/>
            <person name="Wang H."/>
            <person name="Yang Z."/>
            <person name="Liu X."/>
            <person name="Jiang W."/>
            <person name="Mao L."/>
            <person name="Kong X."/>
            <person name="Jiao Y."/>
            <person name="Jia J."/>
        </authorList>
    </citation>
    <scope>NUCLEOTIDE SEQUENCE [LARGE SCALE GENOMIC DNA]</scope>
    <source>
        <strain evidence="5">cv. AL8/78</strain>
    </source>
</reference>
<dbReference type="Gramene" id="AET4Gv20578100.15">
    <property type="protein sequence ID" value="AET4Gv20578100.15"/>
    <property type="gene ID" value="AET4Gv20578100"/>
</dbReference>
<dbReference type="PANTHER" id="PTHR21677">
    <property type="entry name" value="CRAMPED PROTEIN"/>
    <property type="match status" value="1"/>
</dbReference>
<reference evidence="4" key="4">
    <citation type="submission" date="2019-03" db="UniProtKB">
        <authorList>
            <consortium name="EnsemblPlants"/>
        </authorList>
    </citation>
    <scope>IDENTIFICATION</scope>
</reference>
<feature type="compositionally biased region" description="Polar residues" evidence="3">
    <location>
        <begin position="230"/>
        <end position="253"/>
    </location>
</feature>
<dbReference type="InterPro" id="IPR055315">
    <property type="entry name" value="Cramped-like"/>
</dbReference>
<accession>A0A453IIR3</accession>